<reference evidence="1 2" key="1">
    <citation type="journal article" date="2012" name="PLoS ONE">
        <title>Edwardsiella comparative phylogenomics reveal the new intra/inter-species taxonomic relationships, virulence evolution and niche adaptation mechanisms.</title>
        <authorList>
            <person name="Yang M."/>
            <person name="Lv Y."/>
            <person name="Xiao J."/>
            <person name="Wu H."/>
            <person name="Zheng H."/>
            <person name="Liu Q."/>
            <person name="Zhang Y."/>
            <person name="Wang Q."/>
        </authorList>
    </citation>
    <scope>NUCLEOTIDE SEQUENCE [LARGE SCALE GENOMIC DNA]</scope>
    <source>
        <strain evidence="2">080813</strain>
    </source>
</reference>
<dbReference type="GeneID" id="33938324"/>
<dbReference type="HOGENOM" id="CLU_729070_0_0_6"/>
<name>A0A076LG13_9GAMM</name>
<sequence>MYCIIGERLLRYLMYGVLALSLMAKSHAIGVNLTIYNNQEIRIDSGDSPEILSDGVLQVKDNYPELSGFVLSDLGSTQSNLVRRTSLFSVTLTGARYGRSITLRAKLGRTIYRQDSYVQSFTIGHTSENNGCANIQPRDTNQTQGSGKFVIIDPGSHDFTADCSARTFSDIYRSSDIRPVFTFGDARVVWLDIDTLTASVAWQSLPPDVYNGSVSLNLEHMNNIDTGRIKDLNTTTTVSIRKLPYFSGLSVPSTNVAFNTSYTQDQVVGYASTPLILQGLFDPNFGRIRFSLRSDNQFSLGNADGRRIAYQAVLNHGTRQYPLNKDAASTAPIEIASLNNVNQLPLNLTFQFNQDKSSLTNGVYRDRVTLIAELPLL</sequence>
<dbReference type="EMBL" id="CP006664">
    <property type="protein sequence ID" value="AIJ07046.1"/>
    <property type="molecule type" value="Genomic_DNA"/>
</dbReference>
<evidence type="ECO:0000313" key="1">
    <source>
        <dbReference type="EMBL" id="AIJ07046.1"/>
    </source>
</evidence>
<dbReference type="Proteomes" id="UP000028681">
    <property type="component" value="Chromosome"/>
</dbReference>
<accession>A0A076LG13</accession>
<dbReference type="KEGG" id="ete:ETEE_0572"/>
<dbReference type="RefSeq" id="WP_034171902.1">
    <property type="nucleotide sequence ID" value="NZ_CP006664.1"/>
</dbReference>
<organism evidence="1 2">
    <name type="scientific">Edwardsiella anguillarum ET080813</name>
    <dbReference type="NCBI Taxonomy" id="667120"/>
    <lineage>
        <taxon>Bacteria</taxon>
        <taxon>Pseudomonadati</taxon>
        <taxon>Pseudomonadota</taxon>
        <taxon>Gammaproteobacteria</taxon>
        <taxon>Enterobacterales</taxon>
        <taxon>Hafniaceae</taxon>
        <taxon>Edwardsiella</taxon>
    </lineage>
</organism>
<proteinExistence type="predicted"/>
<protein>
    <submittedName>
        <fullName evidence="1">CS5 fimbrial minor pilin subunit</fullName>
    </submittedName>
</protein>
<evidence type="ECO:0000313" key="2">
    <source>
        <dbReference type="Proteomes" id="UP000028681"/>
    </source>
</evidence>
<gene>
    <name evidence="1" type="ORF">ETEE_0572</name>
</gene>
<dbReference type="AlphaFoldDB" id="A0A076LG13"/>